<evidence type="ECO:0000313" key="3">
    <source>
        <dbReference type="Proteomes" id="UP001396334"/>
    </source>
</evidence>
<dbReference type="EMBL" id="JBBPBN010000028">
    <property type="protein sequence ID" value="KAK9006846.1"/>
    <property type="molecule type" value="Genomic_DNA"/>
</dbReference>
<keyword evidence="1" id="KW-0812">Transmembrane</keyword>
<dbReference type="PANTHER" id="PTHR36396:SF1">
    <property type="entry name" value="MALTASE-GLUCOAMYLASE, INTESTINAL PROTEIN"/>
    <property type="match status" value="1"/>
</dbReference>
<dbReference type="PANTHER" id="PTHR36396">
    <property type="entry name" value="MALTASE-GLUCOAMYLASE, INTESTINAL PROTEIN"/>
    <property type="match status" value="1"/>
</dbReference>
<accession>A0ABR2R278</accession>
<evidence type="ECO:0000256" key="1">
    <source>
        <dbReference type="SAM" id="Phobius"/>
    </source>
</evidence>
<gene>
    <name evidence="2" type="ORF">V6N11_019177</name>
</gene>
<keyword evidence="1" id="KW-1133">Transmembrane helix</keyword>
<comment type="caution">
    <text evidence="2">The sequence shown here is derived from an EMBL/GenBank/DDBJ whole genome shotgun (WGS) entry which is preliminary data.</text>
</comment>
<keyword evidence="3" id="KW-1185">Reference proteome</keyword>
<name>A0ABR2R278_9ROSI</name>
<reference evidence="2 3" key="1">
    <citation type="journal article" date="2024" name="G3 (Bethesda)">
        <title>Genome assembly of Hibiscus sabdariffa L. provides insights into metabolisms of medicinal natural products.</title>
        <authorList>
            <person name="Kim T."/>
        </authorList>
    </citation>
    <scope>NUCLEOTIDE SEQUENCE [LARGE SCALE GENOMIC DNA]</scope>
    <source>
        <strain evidence="2">TK-2024</strain>
        <tissue evidence="2">Old leaves</tissue>
    </source>
</reference>
<evidence type="ECO:0000313" key="2">
    <source>
        <dbReference type="EMBL" id="KAK9006846.1"/>
    </source>
</evidence>
<dbReference type="Proteomes" id="UP001396334">
    <property type="component" value="Unassembled WGS sequence"/>
</dbReference>
<keyword evidence="1" id="KW-0472">Membrane</keyword>
<protein>
    <submittedName>
        <fullName evidence="2">Uncharacterized protein</fullName>
    </submittedName>
</protein>
<feature type="transmembrane region" description="Helical" evidence="1">
    <location>
        <begin position="129"/>
        <end position="153"/>
    </location>
</feature>
<sequence length="167" mass="17740">MSEAEEANSPQPPPYLEVLCKISGKKTRFAAGTKAGFAVSLINRRLGIGAPVAFHIESVKEGEEPIVFGPDAVLVNYGCGWNLQTVSEMDFSGTGKPGRVQEVPTLIPNGKNIGGSGSTKTASKSGIDFVYIAKVLLAFVMIFMLGGVFMLALDNLPKLILLFDSSM</sequence>
<proteinExistence type="predicted"/>
<organism evidence="2 3">
    <name type="scientific">Hibiscus sabdariffa</name>
    <name type="common">roselle</name>
    <dbReference type="NCBI Taxonomy" id="183260"/>
    <lineage>
        <taxon>Eukaryota</taxon>
        <taxon>Viridiplantae</taxon>
        <taxon>Streptophyta</taxon>
        <taxon>Embryophyta</taxon>
        <taxon>Tracheophyta</taxon>
        <taxon>Spermatophyta</taxon>
        <taxon>Magnoliopsida</taxon>
        <taxon>eudicotyledons</taxon>
        <taxon>Gunneridae</taxon>
        <taxon>Pentapetalae</taxon>
        <taxon>rosids</taxon>
        <taxon>malvids</taxon>
        <taxon>Malvales</taxon>
        <taxon>Malvaceae</taxon>
        <taxon>Malvoideae</taxon>
        <taxon>Hibiscus</taxon>
    </lineage>
</organism>